<dbReference type="PANTHER" id="PTHR45008">
    <property type="entry name" value="PTS SYSTEM GLUCOSE-SPECIFIC EIIA COMPONENT"/>
    <property type="match status" value="1"/>
</dbReference>
<dbReference type="STRING" id="87541.AWM71_02665"/>
<proteinExistence type="predicted"/>
<dbReference type="SUPFAM" id="SSF51261">
    <property type="entry name" value="Duplicated hybrid motif"/>
    <property type="match status" value="1"/>
</dbReference>
<evidence type="ECO:0000256" key="5">
    <source>
        <dbReference type="ARBA" id="ARBA00022683"/>
    </source>
</evidence>
<evidence type="ECO:0000256" key="4">
    <source>
        <dbReference type="ARBA" id="ARBA00022679"/>
    </source>
</evidence>
<name>A0A133Y3Z7_9LACT</name>
<evidence type="ECO:0000256" key="1">
    <source>
        <dbReference type="ARBA" id="ARBA00004496"/>
    </source>
</evidence>
<dbReference type="OrthoDB" id="9769191at2"/>
<evidence type="ECO:0000313" key="8">
    <source>
        <dbReference type="EMBL" id="KXB37917.1"/>
    </source>
</evidence>
<dbReference type="PANTHER" id="PTHR45008:SF1">
    <property type="entry name" value="PTS SYSTEM GLUCOSE-SPECIFIC EIIA COMPONENT"/>
    <property type="match status" value="1"/>
</dbReference>
<dbReference type="AlphaFoldDB" id="A0A133Y3Z7"/>
<dbReference type="GO" id="GO:0009401">
    <property type="term" value="P:phosphoenolpyruvate-dependent sugar phosphotransferase system"/>
    <property type="evidence" value="ECO:0007669"/>
    <property type="project" value="UniProtKB-KW"/>
</dbReference>
<dbReference type="PATRIC" id="fig|87541.4.peg.311"/>
<dbReference type="PROSITE" id="PS51093">
    <property type="entry name" value="PTS_EIIA_TYPE_1"/>
    <property type="match status" value="1"/>
</dbReference>
<evidence type="ECO:0000256" key="2">
    <source>
        <dbReference type="ARBA" id="ARBA00022448"/>
    </source>
</evidence>
<comment type="subcellular location">
    <subcellularLocation>
        <location evidence="1">Cytoplasm</location>
    </subcellularLocation>
</comment>
<organism evidence="8 9">
    <name type="scientific">Aerococcus christensenii</name>
    <dbReference type="NCBI Taxonomy" id="87541"/>
    <lineage>
        <taxon>Bacteria</taxon>
        <taxon>Bacillati</taxon>
        <taxon>Bacillota</taxon>
        <taxon>Bacilli</taxon>
        <taxon>Lactobacillales</taxon>
        <taxon>Aerococcaceae</taxon>
        <taxon>Aerococcus</taxon>
    </lineage>
</organism>
<reference evidence="8 9" key="1">
    <citation type="submission" date="2016-01" db="EMBL/GenBank/DDBJ databases">
        <authorList>
            <person name="Oliw E.H."/>
        </authorList>
    </citation>
    <scope>NUCLEOTIDE SEQUENCE [LARGE SCALE GENOMIC DNA]</scope>
    <source>
        <strain evidence="8 9">KA00635</strain>
    </source>
</reference>
<keyword evidence="5" id="KW-0598">Phosphotransferase system</keyword>
<dbReference type="EMBL" id="LSCQ01000017">
    <property type="protein sequence ID" value="KXB37917.1"/>
    <property type="molecule type" value="Genomic_DNA"/>
</dbReference>
<keyword evidence="3" id="KW-0762">Sugar transport</keyword>
<dbReference type="GO" id="GO:0016301">
    <property type="term" value="F:kinase activity"/>
    <property type="evidence" value="ECO:0007669"/>
    <property type="project" value="UniProtKB-KW"/>
</dbReference>
<keyword evidence="6" id="KW-0418">Kinase</keyword>
<sequence length="162" mass="17700">MGVSKKRISVRAFVAGEFIPLDQVSDPRFSKKVLGDGFALRPLDGRVKSPLEGEITLVFPPHHMIGMKTKEDLQILLHLGFNTVELGGRPFRSNVKVGDKVEVGDLLSTMDIEAIRSAENVDITCALVFVNGTEKGAILEYEVFGRVKAGDIVCTVTLNEES</sequence>
<evidence type="ECO:0000256" key="6">
    <source>
        <dbReference type="ARBA" id="ARBA00022777"/>
    </source>
</evidence>
<protein>
    <submittedName>
        <fullName evidence="8">Putative glucose-specific phosphotransferase enzyme IIA component</fullName>
    </submittedName>
</protein>
<feature type="domain" description="PTS EIIA type-1" evidence="7">
    <location>
        <begin position="26"/>
        <end position="131"/>
    </location>
</feature>
<keyword evidence="2" id="KW-0813">Transport</keyword>
<dbReference type="RefSeq" id="WP_060936433.1">
    <property type="nucleotide sequence ID" value="NZ_JASOZP010000001.1"/>
</dbReference>
<keyword evidence="4 8" id="KW-0808">Transferase</keyword>
<gene>
    <name evidence="8" type="ORF">HMPREF3187_00311</name>
</gene>
<accession>A0A133Y3Z7</accession>
<dbReference type="GO" id="GO:0005737">
    <property type="term" value="C:cytoplasm"/>
    <property type="evidence" value="ECO:0007669"/>
    <property type="project" value="UniProtKB-SubCell"/>
</dbReference>
<dbReference type="InterPro" id="IPR011055">
    <property type="entry name" value="Dup_hybrid_motif"/>
</dbReference>
<evidence type="ECO:0000259" key="7">
    <source>
        <dbReference type="PROSITE" id="PS51093"/>
    </source>
</evidence>
<dbReference type="InterPro" id="IPR050890">
    <property type="entry name" value="PTS_EIIA_component"/>
</dbReference>
<dbReference type="NCBIfam" id="TIGR00830">
    <property type="entry name" value="PTBA"/>
    <property type="match status" value="1"/>
</dbReference>
<comment type="caution">
    <text evidence="8">The sequence shown here is derived from an EMBL/GenBank/DDBJ whole genome shotgun (WGS) entry which is preliminary data.</text>
</comment>
<dbReference type="InterPro" id="IPR001127">
    <property type="entry name" value="PTS_EIIA_1_perm"/>
</dbReference>
<evidence type="ECO:0000256" key="3">
    <source>
        <dbReference type="ARBA" id="ARBA00022597"/>
    </source>
</evidence>
<dbReference type="Pfam" id="PF00358">
    <property type="entry name" value="PTS_EIIA_1"/>
    <property type="match status" value="1"/>
</dbReference>
<dbReference type="Gene3D" id="2.70.70.10">
    <property type="entry name" value="Glucose Permease (Domain IIA)"/>
    <property type="match status" value="1"/>
</dbReference>
<evidence type="ECO:0000313" key="9">
    <source>
        <dbReference type="Proteomes" id="UP000070422"/>
    </source>
</evidence>
<dbReference type="Proteomes" id="UP000070422">
    <property type="component" value="Unassembled WGS sequence"/>
</dbReference>